<proteinExistence type="predicted"/>
<keyword evidence="2" id="KW-1185">Reference proteome</keyword>
<reference evidence="1" key="1">
    <citation type="submission" date="2021-12" db="EMBL/GenBank/DDBJ databases">
        <authorList>
            <person name="Ulrich A."/>
        </authorList>
    </citation>
    <scope>NUCLEOTIDE SEQUENCE</scope>
    <source>
        <strain evidence="1">A1P009</strain>
    </source>
</reference>
<organism evidence="1 2">
    <name type="scientific">Luteimonas fraxinea</name>
    <dbReference type="NCBI Taxonomy" id="2901869"/>
    <lineage>
        <taxon>Bacteria</taxon>
        <taxon>Pseudomonadati</taxon>
        <taxon>Pseudomonadota</taxon>
        <taxon>Gammaproteobacteria</taxon>
        <taxon>Lysobacterales</taxon>
        <taxon>Lysobacteraceae</taxon>
        <taxon>Luteimonas</taxon>
    </lineage>
</organism>
<dbReference type="EMBL" id="JAJQKU010000011">
    <property type="protein sequence ID" value="MCD9098956.1"/>
    <property type="molecule type" value="Genomic_DNA"/>
</dbReference>
<comment type="caution">
    <text evidence="1">The sequence shown here is derived from an EMBL/GenBank/DDBJ whole genome shotgun (WGS) entry which is preliminary data.</text>
</comment>
<reference evidence="1" key="2">
    <citation type="journal article" date="2022" name="Syst. Appl. Microbiol.">
        <title>Physiological and genomic characterisation of Luteimonas fraxinea sp. nov., a bacterial species associated with trees tolerant to ash dieback.</title>
        <authorList>
            <person name="Ulrich K."/>
            <person name="Becker R."/>
            <person name="Behrendt U."/>
            <person name="Kube M."/>
            <person name="Schneck V."/>
            <person name="Ulrich A."/>
        </authorList>
    </citation>
    <scope>NUCLEOTIDE SEQUENCE</scope>
    <source>
        <strain evidence="1">A1P009</strain>
    </source>
</reference>
<dbReference type="RefSeq" id="WP_232138399.1">
    <property type="nucleotide sequence ID" value="NZ_CP089507.1"/>
</dbReference>
<name>A0ABS8UJR0_9GAMM</name>
<dbReference type="Proteomes" id="UP001430360">
    <property type="component" value="Unassembled WGS sequence"/>
</dbReference>
<protein>
    <submittedName>
        <fullName evidence="1">Uncharacterized protein</fullName>
    </submittedName>
</protein>
<evidence type="ECO:0000313" key="1">
    <source>
        <dbReference type="EMBL" id="MCD9098956.1"/>
    </source>
</evidence>
<sequence length="163" mass="17499">MVRLCLALLLVVVLPGCRPPGDALGTTIRFDARGDRVAATPAPPVAQRTTSLALPADFPSDVHLPARYAIDTLTEMPGTQIISLLAEGEVVALSQDTRRAMEHDGWQRRLATHHGGDSAVLAFEKDGRSALFAFDRNQPAQPSEDAGVIVNLQLQDGAARLQR</sequence>
<gene>
    <name evidence="1" type="ORF">LTT95_18680</name>
</gene>
<accession>A0ABS8UJR0</accession>
<evidence type="ECO:0000313" key="2">
    <source>
        <dbReference type="Proteomes" id="UP001430360"/>
    </source>
</evidence>